<dbReference type="EMBL" id="PHRB01000022">
    <property type="protein sequence ID" value="PJO64321.1"/>
    <property type="molecule type" value="Genomic_DNA"/>
</dbReference>
<reference evidence="2 4" key="1">
    <citation type="submission" date="2014-08" db="EMBL/GenBank/DDBJ databases">
        <authorList>
            <person name="Bunnell A."/>
            <person name="Chain P.S."/>
            <person name="Chertkov O."/>
            <person name="Currie B.J."/>
            <person name="Daligault H.E."/>
            <person name="Davenport K.W."/>
            <person name="Davis C."/>
            <person name="Gleasner C.D."/>
            <person name="Johnson S.L."/>
            <person name="Kaestli M."/>
            <person name="Koren S."/>
            <person name="Kunde Y.A."/>
            <person name="Mayo M."/>
            <person name="McMurry K.K."/>
            <person name="Price E.P."/>
            <person name="Reitenga K.G."/>
            <person name="Robison R."/>
            <person name="Rosovitz M.J."/>
            <person name="Sarovich D.S."/>
            <person name="Teshima H."/>
        </authorList>
    </citation>
    <scope>NUCLEOTIDE SEQUENCE [LARGE SCALE GENOMIC DNA]</scope>
    <source>
        <strain evidence="2 4">MSHR44</strain>
    </source>
</reference>
<organism evidence="2 4">
    <name type="scientific">Burkholderia pseudomallei</name>
    <name type="common">Pseudomonas pseudomallei</name>
    <dbReference type="NCBI Taxonomy" id="28450"/>
    <lineage>
        <taxon>Bacteria</taxon>
        <taxon>Pseudomonadati</taxon>
        <taxon>Pseudomonadota</taxon>
        <taxon>Betaproteobacteria</taxon>
        <taxon>Burkholderiales</taxon>
        <taxon>Burkholderiaceae</taxon>
        <taxon>Burkholderia</taxon>
        <taxon>pseudomallei group</taxon>
    </lineage>
</organism>
<reference evidence="3 5" key="2">
    <citation type="submission" date="2017-11" db="EMBL/GenBank/DDBJ databases">
        <title>Molecular characterization of Burkholderia pseudomallei and closely related isolates from Vietnam.</title>
        <authorList>
            <person name="Ustinov D.V."/>
            <person name="Antonov A.S."/>
            <person name="Avdusheva E.F."/>
            <person name="Shpak I.M."/>
            <person name="Zakharova I.B."/>
            <person name="Thi L.A."/>
            <person name="Teteryatnikova N."/>
            <person name="Lopasteyskaya Y.A."/>
            <person name="Kuzyutina J.A."/>
            <person name="Ngo T.N."/>
            <person name="Victorov D.V."/>
        </authorList>
    </citation>
    <scope>NUCLEOTIDE SEQUENCE [LARGE SCALE GENOMIC DNA]</scope>
    <source>
        <strain evidence="3 5">V1512</strain>
    </source>
</reference>
<dbReference type="Proteomes" id="UP000030475">
    <property type="component" value="Unassembled WGS sequence"/>
</dbReference>
<feature type="chain" id="PRO_5015027629" description="Lipoprotein" evidence="1">
    <location>
        <begin position="26"/>
        <end position="261"/>
    </location>
</feature>
<dbReference type="AlphaFoldDB" id="A0A069BI11"/>
<comment type="caution">
    <text evidence="2">The sequence shown here is derived from an EMBL/GenBank/DDBJ whole genome shotgun (WGS) entry which is preliminary data.</text>
</comment>
<evidence type="ECO:0000313" key="3">
    <source>
        <dbReference type="EMBL" id="PJO64321.1"/>
    </source>
</evidence>
<evidence type="ECO:0000313" key="4">
    <source>
        <dbReference type="Proteomes" id="UP000030475"/>
    </source>
</evidence>
<evidence type="ECO:0008006" key="6">
    <source>
        <dbReference type="Google" id="ProtNLM"/>
    </source>
</evidence>
<evidence type="ECO:0000313" key="2">
    <source>
        <dbReference type="EMBL" id="KGX15856.1"/>
    </source>
</evidence>
<evidence type="ECO:0000313" key="5">
    <source>
        <dbReference type="Proteomes" id="UP000231878"/>
    </source>
</evidence>
<accession>A0A069BI11</accession>
<feature type="signal peptide" evidence="1">
    <location>
        <begin position="1"/>
        <end position="25"/>
    </location>
</feature>
<protein>
    <recommendedName>
        <fullName evidence="6">Lipoprotein</fullName>
    </recommendedName>
</protein>
<dbReference type="KEGG" id="but:X994_4980"/>
<dbReference type="OrthoDB" id="237820at2"/>
<sequence length="261" mass="28205">MRVNEPVVRVLASMCVLFCVHAAVAASAPLGQDEAVPGHFVIGPGAGDTHSHAAFPGTPHDLVKVSAHVRVTEAIDKGLNFFAIQVNFPNKTWAHGGLQLVRGKYQMNWGGLVNRGGGSTDYRVENPVSDLQLMQNGPNSERSAPYAWKAGKEYVLTIERGRQVTLPPGEYVFIGNGPKVAVAEARTMWEWRFTLKPADGEGPVQVSTLYDAADRIGSFYIWNECGYGSCGNGQSATWSMPEYARIGAAGGNVRAQALKRF</sequence>
<keyword evidence="1" id="KW-0732">Signal</keyword>
<evidence type="ECO:0000256" key="1">
    <source>
        <dbReference type="SAM" id="SignalP"/>
    </source>
</evidence>
<name>A0A069BI11_BURPE</name>
<dbReference type="Proteomes" id="UP000231878">
    <property type="component" value="Unassembled WGS sequence"/>
</dbReference>
<dbReference type="EMBL" id="JQIM01000008">
    <property type="protein sequence ID" value="KGX15856.1"/>
    <property type="molecule type" value="Genomic_DNA"/>
</dbReference>
<gene>
    <name evidence="3" type="ORF">CWD88_21070</name>
    <name evidence="2" type="ORF">Y036_5432</name>
</gene>
<proteinExistence type="predicted"/>